<dbReference type="PANTHER" id="PTHR46326:SF8">
    <property type="entry name" value="C2H2-LIKE ZINC FINGER PROTEIN"/>
    <property type="match status" value="1"/>
</dbReference>
<feature type="domain" description="C2H2-type" evidence="3">
    <location>
        <begin position="8"/>
        <end position="30"/>
    </location>
</feature>
<feature type="region of interest" description="Disordered" evidence="2">
    <location>
        <begin position="110"/>
        <end position="131"/>
    </location>
</feature>
<keyword evidence="1" id="KW-0479">Metal-binding</keyword>
<dbReference type="GO" id="GO:0008270">
    <property type="term" value="F:zinc ion binding"/>
    <property type="evidence" value="ECO:0007669"/>
    <property type="project" value="UniProtKB-KW"/>
</dbReference>
<comment type="caution">
    <text evidence="4">The sequence shown here is derived from an EMBL/GenBank/DDBJ whole genome shotgun (WGS) entry which is preliminary data.</text>
</comment>
<dbReference type="AlphaFoldDB" id="A0A396HK84"/>
<evidence type="ECO:0000256" key="2">
    <source>
        <dbReference type="SAM" id="MobiDB-lite"/>
    </source>
</evidence>
<accession>A0A396HK84</accession>
<evidence type="ECO:0000256" key="1">
    <source>
        <dbReference type="PROSITE-ProRule" id="PRU00042"/>
    </source>
</evidence>
<dbReference type="Gramene" id="rna28695">
    <property type="protein sequence ID" value="RHN53752.1"/>
    <property type="gene ID" value="gene28695"/>
</dbReference>
<proteinExistence type="predicted"/>
<evidence type="ECO:0000259" key="3">
    <source>
        <dbReference type="PROSITE" id="PS50157"/>
    </source>
</evidence>
<keyword evidence="1" id="KW-0862">Zinc</keyword>
<dbReference type="SMART" id="SM00355">
    <property type="entry name" value="ZnF_C2H2"/>
    <property type="match status" value="2"/>
</dbReference>
<evidence type="ECO:0000313" key="4">
    <source>
        <dbReference type="EMBL" id="RHN53752.1"/>
    </source>
</evidence>
<dbReference type="Pfam" id="PF13912">
    <property type="entry name" value="zf-C2H2_6"/>
    <property type="match status" value="2"/>
</dbReference>
<dbReference type="InterPro" id="IPR036236">
    <property type="entry name" value="Znf_C2H2_sf"/>
</dbReference>
<name>A0A396HK84_MEDTR</name>
<gene>
    <name evidence="4" type="ORF">MtrunA17_Chr5g0399261</name>
</gene>
<dbReference type="Proteomes" id="UP000265566">
    <property type="component" value="Chromosome 5"/>
</dbReference>
<dbReference type="InterPro" id="IPR044303">
    <property type="entry name" value="ZAT1/4/9"/>
</dbReference>
<protein>
    <submittedName>
        <fullName evidence="4">Putative transcription factor C2H2 family</fullName>
    </submittedName>
</protein>
<dbReference type="InterPro" id="IPR013087">
    <property type="entry name" value="Znf_C2H2_type"/>
</dbReference>
<dbReference type="PROSITE" id="PS00028">
    <property type="entry name" value="ZINC_FINGER_C2H2_1"/>
    <property type="match status" value="2"/>
</dbReference>
<dbReference type="SUPFAM" id="SSF57667">
    <property type="entry name" value="beta-beta-alpha zinc fingers"/>
    <property type="match status" value="1"/>
</dbReference>
<reference evidence="4" key="1">
    <citation type="journal article" date="2018" name="Nat. Plants">
        <title>Whole-genome landscape of Medicago truncatula symbiotic genes.</title>
        <authorList>
            <person name="Pecrix Y."/>
            <person name="Gamas P."/>
            <person name="Carrere S."/>
        </authorList>
    </citation>
    <scope>NUCLEOTIDE SEQUENCE</scope>
    <source>
        <tissue evidence="4">Leaves</tissue>
    </source>
</reference>
<keyword evidence="1" id="KW-0863">Zinc-finger</keyword>
<dbReference type="GO" id="GO:0006355">
    <property type="term" value="P:regulation of DNA-templated transcription"/>
    <property type="evidence" value="ECO:0007669"/>
    <property type="project" value="InterPro"/>
</dbReference>
<feature type="domain" description="C2H2-type" evidence="3">
    <location>
        <begin position="222"/>
        <end position="244"/>
    </location>
</feature>
<organism evidence="4">
    <name type="scientific">Medicago truncatula</name>
    <name type="common">Barrel medic</name>
    <name type="synonym">Medicago tribuloides</name>
    <dbReference type="NCBI Taxonomy" id="3880"/>
    <lineage>
        <taxon>Eukaryota</taxon>
        <taxon>Viridiplantae</taxon>
        <taxon>Streptophyta</taxon>
        <taxon>Embryophyta</taxon>
        <taxon>Tracheophyta</taxon>
        <taxon>Spermatophyta</taxon>
        <taxon>Magnoliopsida</taxon>
        <taxon>eudicotyledons</taxon>
        <taxon>Gunneridae</taxon>
        <taxon>Pentapetalae</taxon>
        <taxon>rosids</taxon>
        <taxon>fabids</taxon>
        <taxon>Fabales</taxon>
        <taxon>Fabaceae</taxon>
        <taxon>Papilionoideae</taxon>
        <taxon>50 kb inversion clade</taxon>
        <taxon>NPAAA clade</taxon>
        <taxon>Hologalegina</taxon>
        <taxon>IRL clade</taxon>
        <taxon>Trifolieae</taxon>
        <taxon>Medicago</taxon>
    </lineage>
</organism>
<dbReference type="PANTHER" id="PTHR46326">
    <property type="entry name" value="ZINC FINGER PROTEIN ZAT1-RELATED"/>
    <property type="match status" value="1"/>
</dbReference>
<sequence>MQCQMERYKCKLCSRTFINGKALGGHMKAHFATLRLSLPNPQPQTQPHHTPTNLFSFFSSSENEQNQQTVEQRDSNEKSLMYRLRENPKKSFKLSDPKFYFSTTETIVHDRESETESKNPTQKRKLTFGQNSVQKKLKQTLTNSHSPLTEAEPEPVTSLFNFSPEEEAAITLMMLSRDKWKINVAVKEEEQEVCGKYKSHKSICLQNETNLALTSSSDHKIFQCVFCPKVFGSYQALGGHKKSHLYPSWKKKKKLCFFDLNLPPSS</sequence>
<dbReference type="EMBL" id="PSQE01000005">
    <property type="protein sequence ID" value="RHN53752.1"/>
    <property type="molecule type" value="Genomic_DNA"/>
</dbReference>
<dbReference type="PROSITE" id="PS50157">
    <property type="entry name" value="ZINC_FINGER_C2H2_2"/>
    <property type="match status" value="2"/>
</dbReference>